<feature type="coiled-coil region" evidence="10">
    <location>
        <begin position="508"/>
        <end position="562"/>
    </location>
</feature>
<dbReference type="GeneTree" id="ENSGT00390000005033"/>
<sequence length="746" mass="86322">MPRSPKLDQVGQLERLELGHVEGLEILGFDQVEHLVTSELIEEEPLQLLEQPGSMQPHSVQPSQEDEHSGSMQPHSVQPSQEDEHSGSMQPSHTEEQPEALECGHMEECAPPGQEAIMPAESSGCGAHLTVGSVPGSPTNMELEDSSKVGITEEVPFPEESERFFRAVEENPEDFNGWTYLLQHVEEENHIGAARKAFDSFFSQYPFCYGYWKKYADTEKRLSGIQMADEVYRRGLQAIPVSVDLWLHYVDFVREVADGAEAESRVRLVFEHAVFSAGLDFRSDRLWEAYIAWETEVGNLAAVTALYDRVLAIPTQLYSQHHQRFKEHVQNNLPKHFLSLEEFSKLRKELASVDKLSGEEVTPSEDLPLGTEDLADPAKRVTEIENMRHRVLELRQEIFNHNENEVSKRWTFEDGIKRPYFHVKPLERAQLAIWREYLDFEMENGSLERVVMLFERCLVACALYEEFWIKYARFMMNYSIDGARDVYTKACLTHLPKKPSIHLLWAMFEEQQGNVEEARRILRTLEDLLPHLAVVRLRRVNLERRRGNMEKAESLLQEAIKNGKTPSEAAFYSLKLARLFFKTQRDLLKARNVLLDAIKVDEMSPKLYLNLLELEYSGDVQENEDQIVACFDRALRSPLPLESRLAFSQRKMEFLEDFGSDINMLMSSYEEHQKLLKIHESSKRETENDSQEPEVKRRCTEDVSMNFSHMSADMQASQASYSYSWYQNYSYQNSWAYGQYYTPPPM</sequence>
<keyword evidence="4" id="KW-0677">Repeat</keyword>
<dbReference type="Pfam" id="PF23241">
    <property type="entry name" value="HAT_PRP39_C"/>
    <property type="match status" value="1"/>
</dbReference>
<dbReference type="Proteomes" id="UP000261540">
    <property type="component" value="Unplaced"/>
</dbReference>
<name>A0A3B3QE96_9TELE</name>
<reference evidence="12" key="2">
    <citation type="submission" date="2025-09" db="UniProtKB">
        <authorList>
            <consortium name="Ensembl"/>
        </authorList>
    </citation>
    <scope>IDENTIFICATION</scope>
</reference>
<dbReference type="PANTHER" id="PTHR17204:SF5">
    <property type="entry name" value="PRE-MRNA-PROCESSING FACTOR 39"/>
    <property type="match status" value="1"/>
</dbReference>
<dbReference type="PANTHER" id="PTHR17204">
    <property type="entry name" value="PRE-MRNA PROCESSING PROTEIN PRP39-RELATED"/>
    <property type="match status" value="1"/>
</dbReference>
<dbReference type="InterPro" id="IPR059164">
    <property type="entry name" value="HAT_PRP39_C"/>
</dbReference>
<protein>
    <recommendedName>
        <fullName evidence="8">Pre-mRNA-processing factor 39</fullName>
    </recommendedName>
    <alternativeName>
        <fullName evidence="9">PRP39 homolog</fullName>
    </alternativeName>
</protein>
<dbReference type="SMART" id="SM00386">
    <property type="entry name" value="HAT"/>
    <property type="match status" value="7"/>
</dbReference>
<comment type="subcellular location">
    <subcellularLocation>
        <location evidence="2">Nucleus</location>
    </subcellularLocation>
</comment>
<dbReference type="Ensembl" id="ENSPKIT00000027905.1">
    <property type="protein sequence ID" value="ENSPKIP00000003935.1"/>
    <property type="gene ID" value="ENSPKIG00000021225.1"/>
</dbReference>
<organism evidence="12 13">
    <name type="scientific">Paramormyrops kingsleyae</name>
    <dbReference type="NCBI Taxonomy" id="1676925"/>
    <lineage>
        <taxon>Eukaryota</taxon>
        <taxon>Metazoa</taxon>
        <taxon>Chordata</taxon>
        <taxon>Craniata</taxon>
        <taxon>Vertebrata</taxon>
        <taxon>Euteleostomi</taxon>
        <taxon>Actinopterygii</taxon>
        <taxon>Neopterygii</taxon>
        <taxon>Teleostei</taxon>
        <taxon>Osteoglossocephala</taxon>
        <taxon>Osteoglossomorpha</taxon>
        <taxon>Osteoglossiformes</taxon>
        <taxon>Mormyridae</taxon>
        <taxon>Paramormyrops</taxon>
    </lineage>
</organism>
<dbReference type="InterPro" id="IPR003107">
    <property type="entry name" value="HAT"/>
</dbReference>
<feature type="region of interest" description="Disordered" evidence="11">
    <location>
        <begin position="43"/>
        <end position="100"/>
    </location>
</feature>
<comment type="function">
    <text evidence="1">Involved in pre-mRNA splicing.</text>
</comment>
<dbReference type="GO" id="GO:0000395">
    <property type="term" value="P:mRNA 5'-splice site recognition"/>
    <property type="evidence" value="ECO:0007669"/>
    <property type="project" value="TreeGrafter"/>
</dbReference>
<evidence type="ECO:0000256" key="10">
    <source>
        <dbReference type="SAM" id="Coils"/>
    </source>
</evidence>
<accession>A0A3B3QE96</accession>
<dbReference type="GO" id="GO:0071004">
    <property type="term" value="C:U2-type prespliceosome"/>
    <property type="evidence" value="ECO:0007669"/>
    <property type="project" value="TreeGrafter"/>
</dbReference>
<keyword evidence="10" id="KW-0175">Coiled coil</keyword>
<dbReference type="STRING" id="1676925.ENSPKIP00000003935"/>
<dbReference type="GO" id="GO:0005685">
    <property type="term" value="C:U1 snRNP"/>
    <property type="evidence" value="ECO:0007669"/>
    <property type="project" value="TreeGrafter"/>
</dbReference>
<comment type="similarity">
    <text evidence="7">Belongs to the PRP39 family.</text>
</comment>
<feature type="compositionally biased region" description="Polar residues" evidence="11">
    <location>
        <begin position="53"/>
        <end position="63"/>
    </location>
</feature>
<evidence type="ECO:0000256" key="7">
    <source>
        <dbReference type="ARBA" id="ARBA00038019"/>
    </source>
</evidence>
<evidence type="ECO:0000256" key="4">
    <source>
        <dbReference type="ARBA" id="ARBA00022737"/>
    </source>
</evidence>
<evidence type="ECO:0000256" key="9">
    <source>
        <dbReference type="ARBA" id="ARBA00080852"/>
    </source>
</evidence>
<reference evidence="12" key="1">
    <citation type="submission" date="2025-08" db="UniProtKB">
        <authorList>
            <consortium name="Ensembl"/>
        </authorList>
    </citation>
    <scope>IDENTIFICATION</scope>
</reference>
<evidence type="ECO:0000256" key="5">
    <source>
        <dbReference type="ARBA" id="ARBA00023187"/>
    </source>
</evidence>
<dbReference type="AlphaFoldDB" id="A0A3B3QE96"/>
<keyword evidence="13" id="KW-1185">Reference proteome</keyword>
<proteinExistence type="inferred from homology"/>
<evidence type="ECO:0000313" key="12">
    <source>
        <dbReference type="Ensembl" id="ENSPKIP00000003935.1"/>
    </source>
</evidence>
<dbReference type="GO" id="GO:0000243">
    <property type="term" value="C:commitment complex"/>
    <property type="evidence" value="ECO:0007669"/>
    <property type="project" value="TreeGrafter"/>
</dbReference>
<evidence type="ECO:0000256" key="6">
    <source>
        <dbReference type="ARBA" id="ARBA00023242"/>
    </source>
</evidence>
<feature type="region of interest" description="Disordered" evidence="11">
    <location>
        <begin position="679"/>
        <end position="698"/>
    </location>
</feature>
<dbReference type="FunFam" id="1.25.40.10:FF:000091">
    <property type="entry name" value="Pre-mRNA-processing factor 39"/>
    <property type="match status" value="1"/>
</dbReference>
<dbReference type="Gene3D" id="1.25.40.10">
    <property type="entry name" value="Tetratricopeptide repeat domain"/>
    <property type="match status" value="2"/>
</dbReference>
<dbReference type="GO" id="GO:0030627">
    <property type="term" value="F:pre-mRNA 5'-splice site binding"/>
    <property type="evidence" value="ECO:0007669"/>
    <property type="project" value="TreeGrafter"/>
</dbReference>
<feature type="compositionally biased region" description="Polar residues" evidence="11">
    <location>
        <begin position="70"/>
        <end position="80"/>
    </location>
</feature>
<evidence type="ECO:0000313" key="13">
    <source>
        <dbReference type="Proteomes" id="UP000261540"/>
    </source>
</evidence>
<dbReference type="SUPFAM" id="SSF48452">
    <property type="entry name" value="TPR-like"/>
    <property type="match status" value="2"/>
</dbReference>
<evidence type="ECO:0000256" key="1">
    <source>
        <dbReference type="ARBA" id="ARBA00003777"/>
    </source>
</evidence>
<evidence type="ECO:0000256" key="3">
    <source>
        <dbReference type="ARBA" id="ARBA00022664"/>
    </source>
</evidence>
<evidence type="ECO:0000256" key="2">
    <source>
        <dbReference type="ARBA" id="ARBA00004123"/>
    </source>
</evidence>
<feature type="region of interest" description="Disordered" evidence="11">
    <location>
        <begin position="128"/>
        <end position="149"/>
    </location>
</feature>
<evidence type="ECO:0000256" key="8">
    <source>
        <dbReference type="ARBA" id="ARBA00067962"/>
    </source>
</evidence>
<dbReference type="InterPro" id="IPR011990">
    <property type="entry name" value="TPR-like_helical_dom_sf"/>
</dbReference>
<dbReference type="Pfam" id="PF23240">
    <property type="entry name" value="HAT_PRP39_N"/>
    <property type="match status" value="1"/>
</dbReference>
<dbReference type="FunFam" id="1.25.40.10:FF:000063">
    <property type="entry name" value="Pre-mRNA processing factor 39"/>
    <property type="match status" value="1"/>
</dbReference>
<evidence type="ECO:0000256" key="11">
    <source>
        <dbReference type="SAM" id="MobiDB-lite"/>
    </source>
</evidence>
<keyword evidence="6" id="KW-0539">Nucleus</keyword>
<keyword evidence="3" id="KW-0507">mRNA processing</keyword>
<keyword evidence="5" id="KW-0508">mRNA splicing</keyword>